<dbReference type="Proteomes" id="UP000305233">
    <property type="component" value="Unassembled WGS sequence"/>
</dbReference>
<organism evidence="3 4">
    <name type="scientific">Arthrobacter echini</name>
    <dbReference type="NCBI Taxonomy" id="1529066"/>
    <lineage>
        <taxon>Bacteria</taxon>
        <taxon>Bacillati</taxon>
        <taxon>Actinomycetota</taxon>
        <taxon>Actinomycetes</taxon>
        <taxon>Micrococcales</taxon>
        <taxon>Micrococcaceae</taxon>
        <taxon>Arthrobacter</taxon>
    </lineage>
</organism>
<evidence type="ECO:0000313" key="4">
    <source>
        <dbReference type="Proteomes" id="UP000305233"/>
    </source>
</evidence>
<gene>
    <name evidence="3" type="ORF">E8P82_06450</name>
</gene>
<dbReference type="Gene3D" id="1.10.30.50">
    <property type="match status" value="1"/>
</dbReference>
<dbReference type="EMBL" id="SSWH01000004">
    <property type="protein sequence ID" value="THJ67167.1"/>
    <property type="molecule type" value="Genomic_DNA"/>
</dbReference>
<reference evidence="3 4" key="1">
    <citation type="submission" date="2019-04" db="EMBL/GenBank/DDBJ databases">
        <authorList>
            <person name="Liu Q."/>
            <person name="Xin Y.-H."/>
        </authorList>
    </citation>
    <scope>NUCLEOTIDE SEQUENCE [LARGE SCALE GENOMIC DNA]</scope>
    <source>
        <strain evidence="3 4">AM23</strain>
    </source>
</reference>
<accession>A0A4S5E6I9</accession>
<sequence>MVTIGYKDLLTDIRRPASGTTASDRAAFGTTTGSDTVESATTVTGTPEACTTAPGTADVGAVATHLVRSGRGVFVDHLDARSIRQIACDADIIPLVLGGDGQILDIGRAGRLFPPHLRRAMVARDKGCAFPDCTIPAGWCEAHHITPWSRGGVTSVDNGVLLCAHHHHVIHRGHWGVAAHDGVPWFTPPPQLRRHGTTSRRNRYWNIQPHLPDRAPKTP</sequence>
<evidence type="ECO:0000313" key="3">
    <source>
        <dbReference type="EMBL" id="THJ67167.1"/>
    </source>
</evidence>
<feature type="compositionally biased region" description="Basic residues" evidence="1">
    <location>
        <begin position="192"/>
        <end position="203"/>
    </location>
</feature>
<feature type="region of interest" description="Disordered" evidence="1">
    <location>
        <begin position="189"/>
        <end position="219"/>
    </location>
</feature>
<dbReference type="InterPro" id="IPR003615">
    <property type="entry name" value="HNH_nuc"/>
</dbReference>
<protein>
    <recommendedName>
        <fullName evidence="2">HNH nuclease domain-containing protein</fullName>
    </recommendedName>
</protein>
<name>A0A4S5E6I9_9MICC</name>
<dbReference type="AlphaFoldDB" id="A0A4S5E6I9"/>
<dbReference type="SMART" id="SM00507">
    <property type="entry name" value="HNHc"/>
    <property type="match status" value="1"/>
</dbReference>
<feature type="region of interest" description="Disordered" evidence="1">
    <location>
        <begin position="19"/>
        <end position="40"/>
    </location>
</feature>
<comment type="caution">
    <text evidence="3">The sequence shown here is derived from an EMBL/GenBank/DDBJ whole genome shotgun (WGS) entry which is preliminary data.</text>
</comment>
<dbReference type="OrthoDB" id="5177627at2"/>
<dbReference type="CDD" id="cd00085">
    <property type="entry name" value="HNHc"/>
    <property type="match status" value="1"/>
</dbReference>
<keyword evidence="4" id="KW-1185">Reference proteome</keyword>
<evidence type="ECO:0000256" key="1">
    <source>
        <dbReference type="SAM" id="MobiDB-lite"/>
    </source>
</evidence>
<evidence type="ECO:0000259" key="2">
    <source>
        <dbReference type="SMART" id="SM00507"/>
    </source>
</evidence>
<feature type="domain" description="HNH nuclease" evidence="2">
    <location>
        <begin position="116"/>
        <end position="168"/>
    </location>
</feature>
<dbReference type="Pfam" id="PF13391">
    <property type="entry name" value="HNH_2"/>
    <property type="match status" value="1"/>
</dbReference>
<proteinExistence type="predicted"/>